<keyword evidence="3" id="KW-0378">Hydrolase</keyword>
<dbReference type="SMART" id="SM00854">
    <property type="entry name" value="PGA_cap"/>
    <property type="match status" value="1"/>
</dbReference>
<dbReference type="SUPFAM" id="SSF56300">
    <property type="entry name" value="Metallo-dependent phosphatases"/>
    <property type="match status" value="1"/>
</dbReference>
<dbReference type="Gene3D" id="3.60.21.10">
    <property type="match status" value="1"/>
</dbReference>
<name>A0ABU8GZS0_9SPHN</name>
<dbReference type="Pfam" id="PF09587">
    <property type="entry name" value="PGA_cap"/>
    <property type="match status" value="1"/>
</dbReference>
<gene>
    <name evidence="3" type="ORF">V8201_04525</name>
</gene>
<reference evidence="3 4" key="1">
    <citation type="journal article" date="2013" name="Int. J. Syst. Evol. Microbiol.">
        <title>Sphingomonas kyungheensis sp. nov., a bacterium with ginsenoside-converting activity isolated from soil of a ginseng field.</title>
        <authorList>
            <person name="Son H.M."/>
            <person name="Yang J.E."/>
            <person name="Park Y."/>
            <person name="Han C.K."/>
            <person name="Kim S.G."/>
            <person name="Kook M."/>
            <person name="Yi T.H."/>
        </authorList>
    </citation>
    <scope>NUCLEOTIDE SEQUENCE [LARGE SCALE GENOMIC DNA]</scope>
    <source>
        <strain evidence="3 4">LMG 26582</strain>
    </source>
</reference>
<evidence type="ECO:0000256" key="1">
    <source>
        <dbReference type="ARBA" id="ARBA00005662"/>
    </source>
</evidence>
<comment type="similarity">
    <text evidence="1">Belongs to the CapA family.</text>
</comment>
<evidence type="ECO:0000313" key="3">
    <source>
        <dbReference type="EMBL" id="MEI5686339.1"/>
    </source>
</evidence>
<organism evidence="3 4">
    <name type="scientific">Sphingomonas kyungheensis</name>
    <dbReference type="NCBI Taxonomy" id="1069987"/>
    <lineage>
        <taxon>Bacteria</taxon>
        <taxon>Pseudomonadati</taxon>
        <taxon>Pseudomonadota</taxon>
        <taxon>Alphaproteobacteria</taxon>
        <taxon>Sphingomonadales</taxon>
        <taxon>Sphingomonadaceae</taxon>
        <taxon>Sphingomonas</taxon>
    </lineage>
</organism>
<dbReference type="EC" id="3.1.-.-" evidence="3"/>
<dbReference type="PANTHER" id="PTHR33393">
    <property type="entry name" value="POLYGLUTAMINE SYNTHESIS ACCESSORY PROTEIN RV0574C-RELATED"/>
    <property type="match status" value="1"/>
</dbReference>
<dbReference type="RefSeq" id="WP_336544591.1">
    <property type="nucleotide sequence ID" value="NZ_JBBBDM010000002.1"/>
</dbReference>
<comment type="caution">
    <text evidence="3">The sequence shown here is derived from an EMBL/GenBank/DDBJ whole genome shotgun (WGS) entry which is preliminary data.</text>
</comment>
<sequence>MNRLDVMMLGDIILDVPDPDHWIGGVAAVTREADLAIGHLEVPHTRRGEELSGDVPAPGADPAHLAAIARANVRLLSTAGNHIADCGAIGIADTIAELDRLGIAHAGADRNRATAEAPAIVICDGRRIALLSYNCVGPEIAWAGDDRAGCAFVRVATADGSPTRPQADLTEADPASVARMQAAIAAARRDADIVLVALHKGITHRPAALAPYERPLARAAIDAGADAVIGHHAHIARGIEFHRGRPIFHGLGNGVVVTHALSPAQDHPARAEWAERRQRMFGFEPDPAYPLAPFHPEAVNGLIARLRIGDDGRIEAGFRPMWSAPPGRPEPATGPRAEAVARYIDAIGIAAGLPELAYTWADDWVVLTDDGSG</sequence>
<evidence type="ECO:0000313" key="4">
    <source>
        <dbReference type="Proteomes" id="UP001367771"/>
    </source>
</evidence>
<dbReference type="InterPro" id="IPR052169">
    <property type="entry name" value="CW_Biosynth-Accessory"/>
</dbReference>
<proteinExistence type="inferred from homology"/>
<dbReference type="Proteomes" id="UP001367771">
    <property type="component" value="Unassembled WGS sequence"/>
</dbReference>
<feature type="domain" description="Capsule synthesis protein CapA" evidence="2">
    <location>
        <begin position="5"/>
        <end position="258"/>
    </location>
</feature>
<dbReference type="PANTHER" id="PTHR33393:SF13">
    <property type="entry name" value="PGA BIOSYNTHESIS PROTEIN CAPA"/>
    <property type="match status" value="1"/>
</dbReference>
<protein>
    <submittedName>
        <fullName evidence="3">CapA family protein</fullName>
        <ecNumber evidence="3">3.1.-.-</ecNumber>
    </submittedName>
</protein>
<dbReference type="EMBL" id="JBBBDM010000002">
    <property type="protein sequence ID" value="MEI5686339.1"/>
    <property type="molecule type" value="Genomic_DNA"/>
</dbReference>
<evidence type="ECO:0000259" key="2">
    <source>
        <dbReference type="SMART" id="SM00854"/>
    </source>
</evidence>
<dbReference type="CDD" id="cd07381">
    <property type="entry name" value="MPP_CapA"/>
    <property type="match status" value="1"/>
</dbReference>
<accession>A0ABU8GZS0</accession>
<keyword evidence="4" id="KW-1185">Reference proteome</keyword>
<dbReference type="GO" id="GO:0016787">
    <property type="term" value="F:hydrolase activity"/>
    <property type="evidence" value="ECO:0007669"/>
    <property type="project" value="UniProtKB-KW"/>
</dbReference>
<dbReference type="InterPro" id="IPR029052">
    <property type="entry name" value="Metallo-depent_PP-like"/>
</dbReference>
<dbReference type="InterPro" id="IPR019079">
    <property type="entry name" value="Capsule_synth_CapA"/>
</dbReference>